<feature type="region of interest" description="Disordered" evidence="1">
    <location>
        <begin position="61"/>
        <end position="84"/>
    </location>
</feature>
<dbReference type="AlphaFoldDB" id="A0A4Z2H9I1"/>
<proteinExistence type="predicted"/>
<comment type="caution">
    <text evidence="2">The sequence shown here is derived from an EMBL/GenBank/DDBJ whole genome shotgun (WGS) entry which is preliminary data.</text>
</comment>
<name>A0A4Z2H9I1_9TELE</name>
<reference evidence="2 3" key="1">
    <citation type="submission" date="2019-03" db="EMBL/GenBank/DDBJ databases">
        <title>First draft genome of Liparis tanakae, snailfish: a comprehensive survey of snailfish specific genes.</title>
        <authorList>
            <person name="Kim W."/>
            <person name="Song I."/>
            <person name="Jeong J.-H."/>
            <person name="Kim D."/>
            <person name="Kim S."/>
            <person name="Ryu S."/>
            <person name="Song J.Y."/>
            <person name="Lee S.K."/>
        </authorList>
    </citation>
    <scope>NUCLEOTIDE SEQUENCE [LARGE SCALE GENOMIC DNA]</scope>
    <source>
        <tissue evidence="2">Muscle</tissue>
    </source>
</reference>
<protein>
    <submittedName>
        <fullName evidence="2">Uncharacterized protein</fullName>
    </submittedName>
</protein>
<dbReference type="Proteomes" id="UP000314294">
    <property type="component" value="Unassembled WGS sequence"/>
</dbReference>
<evidence type="ECO:0000256" key="1">
    <source>
        <dbReference type="SAM" id="MobiDB-lite"/>
    </source>
</evidence>
<organism evidence="2 3">
    <name type="scientific">Liparis tanakae</name>
    <name type="common">Tanaka's snailfish</name>
    <dbReference type="NCBI Taxonomy" id="230148"/>
    <lineage>
        <taxon>Eukaryota</taxon>
        <taxon>Metazoa</taxon>
        <taxon>Chordata</taxon>
        <taxon>Craniata</taxon>
        <taxon>Vertebrata</taxon>
        <taxon>Euteleostomi</taxon>
        <taxon>Actinopterygii</taxon>
        <taxon>Neopterygii</taxon>
        <taxon>Teleostei</taxon>
        <taxon>Neoteleostei</taxon>
        <taxon>Acanthomorphata</taxon>
        <taxon>Eupercaria</taxon>
        <taxon>Perciformes</taxon>
        <taxon>Cottioidei</taxon>
        <taxon>Cottales</taxon>
        <taxon>Liparidae</taxon>
        <taxon>Liparis</taxon>
    </lineage>
</organism>
<gene>
    <name evidence="2" type="ORF">EYF80_028065</name>
</gene>
<evidence type="ECO:0000313" key="3">
    <source>
        <dbReference type="Proteomes" id="UP000314294"/>
    </source>
</evidence>
<dbReference type="EMBL" id="SRLO01000310">
    <property type="protein sequence ID" value="TNN61703.1"/>
    <property type="molecule type" value="Genomic_DNA"/>
</dbReference>
<sequence length="417" mass="44984">MIIIEHLSQNQTNLTFPSGVDLEERSSLRCREQTSCVLSRGGRPRALSGAGSAGCVRMTGSERLYRRPPASMSRRPARRDNRTTTGELRLRLAAAAVPLSLLSLPSRMKRDSLDGVMRYCPNRPLPVIALFLLLHGHSNDSLHKQSVRLTAGAAEHVVLVDLREGALERQIGQVEVGVDVERLLDFPPLRNHLDPHQAAAVVHRDQVAAVRRRVRGAGDVAVLSDHAVGHAVHDELRPCGAGGVGPAVDEVVAAERGTSCVFLASPSHPPSFSLSQVKPDCDNGNKAHSGMRVSWIAPDAPDVVDDEAGGRDEEVVHPVEASADRLRVNRVVGDSSAGLADHLGNANKEGVSLRTDADDAKKSELDALASLVCRFTRIKFSKLRINMQSVTSDVRGLTCSVGRFLSMSPQLSSHTWS</sequence>
<accession>A0A4Z2H9I1</accession>
<keyword evidence="3" id="KW-1185">Reference proteome</keyword>
<evidence type="ECO:0000313" key="2">
    <source>
        <dbReference type="EMBL" id="TNN61703.1"/>
    </source>
</evidence>